<dbReference type="PANTHER" id="PTHR34475:SF1">
    <property type="entry name" value="CYTOSKELETON PROTEIN RODZ"/>
    <property type="match status" value="1"/>
</dbReference>
<keyword evidence="2" id="KW-1133">Transmembrane helix</keyword>
<feature type="transmembrane region" description="Helical" evidence="2">
    <location>
        <begin position="117"/>
        <end position="138"/>
    </location>
</feature>
<gene>
    <name evidence="4" type="ordered locus">Ctha_1567</name>
</gene>
<dbReference type="KEGG" id="cts:Ctha_1567"/>
<dbReference type="Gene3D" id="1.10.260.40">
    <property type="entry name" value="lambda repressor-like DNA-binding domains"/>
    <property type="match status" value="1"/>
</dbReference>
<organism evidence="4 5">
    <name type="scientific">Chloroherpeton thalassium (strain ATCC 35110 / GB-78)</name>
    <dbReference type="NCBI Taxonomy" id="517418"/>
    <lineage>
        <taxon>Bacteria</taxon>
        <taxon>Pseudomonadati</taxon>
        <taxon>Chlorobiota</taxon>
        <taxon>Chlorobiia</taxon>
        <taxon>Chlorobiales</taxon>
        <taxon>Chloroherpetonaceae</taxon>
        <taxon>Chloroherpeton</taxon>
    </lineage>
</organism>
<dbReference type="Pfam" id="PF13413">
    <property type="entry name" value="HTH_25"/>
    <property type="match status" value="1"/>
</dbReference>
<dbReference type="STRING" id="517418.Ctha_1567"/>
<accession>B3QS81</accession>
<dbReference type="PANTHER" id="PTHR34475">
    <property type="match status" value="1"/>
</dbReference>
<feature type="domain" description="Cytoskeleton protein RodZ-like C-terminal" evidence="3">
    <location>
        <begin position="246"/>
        <end position="305"/>
    </location>
</feature>
<dbReference type="EMBL" id="CP001100">
    <property type="protein sequence ID" value="ACF14026.1"/>
    <property type="molecule type" value="Genomic_DNA"/>
</dbReference>
<proteinExistence type="predicted"/>
<evidence type="ECO:0000256" key="2">
    <source>
        <dbReference type="SAM" id="Phobius"/>
    </source>
</evidence>
<sequence>MQESKSNSSLSNIASLLATARKDKGLSIEEVTQKVKVKPEYLLKLEEGNFGFLPPPYVYAMLKEYASFLAIDPKVIQQCRHDLNILTDEALNKLVVSNNEEKNDFASILENPEYRKWGIVGAAAFGALILLFIIISLFSGTPEPELIVKKVPETNLPAPPPVTPTQPNKPTEAKPAPQTKPKPPEKKEPVKEVPPKKPEVAKTEPPKPEPVKQPEPEPESVKVESPKPEIVQSAPTGKTKTLLVKTLTDTSWVKVVSDGGSSTREGLVPPEQYRQYEASDEFEITIGRAETVEVFLDGKPVSLPRRKGWINFKVGDN</sequence>
<evidence type="ECO:0000259" key="3">
    <source>
        <dbReference type="Pfam" id="PF13464"/>
    </source>
</evidence>
<reference evidence="4 5" key="1">
    <citation type="submission" date="2008-06" db="EMBL/GenBank/DDBJ databases">
        <title>Complete sequence of Chloroherpeton thalassium ATCC 35110.</title>
        <authorList>
            <consortium name="US DOE Joint Genome Institute"/>
            <person name="Lucas S."/>
            <person name="Copeland A."/>
            <person name="Lapidus A."/>
            <person name="Glavina del Rio T."/>
            <person name="Dalin E."/>
            <person name="Tice H."/>
            <person name="Bruce D."/>
            <person name="Goodwin L."/>
            <person name="Pitluck S."/>
            <person name="Schmutz J."/>
            <person name="Larimer F."/>
            <person name="Land M."/>
            <person name="Hauser L."/>
            <person name="Kyrpides N."/>
            <person name="Mikhailova N."/>
            <person name="Liu Z."/>
            <person name="Li T."/>
            <person name="Zhao F."/>
            <person name="Overmann J."/>
            <person name="Bryant D.A."/>
            <person name="Richardson P."/>
        </authorList>
    </citation>
    <scope>NUCLEOTIDE SEQUENCE [LARGE SCALE GENOMIC DNA]</scope>
    <source>
        <strain evidence="5">ATCC 35110 / GB-78</strain>
    </source>
</reference>
<dbReference type="AlphaFoldDB" id="B3QS81"/>
<dbReference type="InterPro" id="IPR010982">
    <property type="entry name" value="Lambda_DNA-bd_dom_sf"/>
</dbReference>
<feature type="compositionally biased region" description="Basic and acidic residues" evidence="1">
    <location>
        <begin position="182"/>
        <end position="227"/>
    </location>
</feature>
<protein>
    <recommendedName>
        <fullName evidence="3">Cytoskeleton protein RodZ-like C-terminal domain-containing protein</fullName>
    </recommendedName>
</protein>
<evidence type="ECO:0000256" key="1">
    <source>
        <dbReference type="SAM" id="MobiDB-lite"/>
    </source>
</evidence>
<name>B3QS81_CHLT3</name>
<dbReference type="Proteomes" id="UP000001208">
    <property type="component" value="Chromosome"/>
</dbReference>
<feature type="compositionally biased region" description="Low complexity" evidence="1">
    <location>
        <begin position="165"/>
        <end position="179"/>
    </location>
</feature>
<dbReference type="HOGENOM" id="CLU_923445_0_0_10"/>
<evidence type="ECO:0000313" key="4">
    <source>
        <dbReference type="EMBL" id="ACF14026.1"/>
    </source>
</evidence>
<dbReference type="InterPro" id="IPR050400">
    <property type="entry name" value="Bact_Cytoskel_RodZ"/>
</dbReference>
<dbReference type="OrthoDB" id="9790252at2"/>
<evidence type="ECO:0000313" key="5">
    <source>
        <dbReference type="Proteomes" id="UP000001208"/>
    </source>
</evidence>
<keyword evidence="5" id="KW-1185">Reference proteome</keyword>
<keyword evidence="2" id="KW-0472">Membrane</keyword>
<dbReference type="RefSeq" id="WP_012500110.1">
    <property type="nucleotide sequence ID" value="NC_011026.1"/>
</dbReference>
<dbReference type="InterPro" id="IPR025194">
    <property type="entry name" value="RodZ-like_C"/>
</dbReference>
<dbReference type="eggNOG" id="COG1426">
    <property type="taxonomic scope" value="Bacteria"/>
</dbReference>
<keyword evidence="2" id="KW-0812">Transmembrane</keyword>
<dbReference type="GO" id="GO:0003677">
    <property type="term" value="F:DNA binding"/>
    <property type="evidence" value="ECO:0007669"/>
    <property type="project" value="InterPro"/>
</dbReference>
<feature type="region of interest" description="Disordered" evidence="1">
    <location>
        <begin position="153"/>
        <end position="239"/>
    </location>
</feature>
<dbReference type="Pfam" id="PF13464">
    <property type="entry name" value="RodZ_C"/>
    <property type="match status" value="1"/>
</dbReference>